<dbReference type="Proteomes" id="UP000759131">
    <property type="component" value="Unassembled WGS sequence"/>
</dbReference>
<feature type="transmembrane region" description="Helical" evidence="10">
    <location>
        <begin position="440"/>
        <end position="464"/>
    </location>
</feature>
<keyword evidence="13" id="KW-1185">Reference proteome</keyword>
<sequence>SWSFSGTVRENVLFGGVYNEEKYRKVLHVCALQKDLQLFPNGDATVVGERGVSLSGGQKARINLARALYREADIYLLDDPLSAVDTAVAKHIYEKCIRGYLRDKTVLLVTHQLQYIADAHQIVVLREGRQQAIGTYQELVNLGIDFINTCGEKREDNSPDTTQVTKNKPIRRVSGTGSKQTVQGDHELREDNHIVGEKPQINASGGEQQTMGSVTAGVYWLYARSGAGILTLTIIIGANVLTQLLFNGSDYLLSLWTDSEQHLYQHEWVRGLSRRAMIITFGALMAGLLAVSLIRTALFFSSCMRASVTLHNRLLNSLMRAPIAFIDDRPIGVLLNRFARDIGLVDDLLPVTAFDALQIGVQLVAPVTLAPTAALAVIFYCLRRYYIPSARAVKRLEASARSPLYSHLSNTMYGLATVRAFGAETTCADMFDGLQDGHTGAWFLFLSAIRWFGIALDVLCWLYVGSVTGYMTAQSDNPSMTASVVGLTVSTALSLSGVFQWGVRQSAELESQMTSVERVDEYSHIAPEPNLKTGPEVRSPPKGWPREGVIEFRDVSLRYSPSDPPVLNNLNVRINGGEKVDIVGRTGVGKSSLITALFRLIPPTGGAVFIDGVDTGAVSLAALRGGLSIIPQDPVLFAGTVRLNMDPSGDYGDNRLWEALDAVCLKERVLAMAGALDARVSEGGDNFSVGQRQLLCLARALLRHNRILVLDEPKPNQQNKFKQ</sequence>
<gene>
    <name evidence="12" type="ORF">OSB1V03_LOCUS12371</name>
</gene>
<dbReference type="PROSITE" id="PS50929">
    <property type="entry name" value="ABC_TM1F"/>
    <property type="match status" value="1"/>
</dbReference>
<dbReference type="PANTHER" id="PTHR24223">
    <property type="entry name" value="ATP-BINDING CASSETTE SUB-FAMILY C"/>
    <property type="match status" value="1"/>
</dbReference>
<dbReference type="GO" id="GO:0140359">
    <property type="term" value="F:ABC-type transporter activity"/>
    <property type="evidence" value="ECO:0007669"/>
    <property type="project" value="InterPro"/>
</dbReference>
<evidence type="ECO:0000256" key="8">
    <source>
        <dbReference type="ARBA" id="ARBA00022989"/>
    </source>
</evidence>
<protein>
    <recommendedName>
        <fullName evidence="11">ABC transmembrane type-1 domain-containing protein</fullName>
    </recommendedName>
</protein>
<evidence type="ECO:0000256" key="5">
    <source>
        <dbReference type="ARBA" id="ARBA00022737"/>
    </source>
</evidence>
<comment type="similarity">
    <text evidence="2">Belongs to the ABC transporter superfamily. ABCC family. Conjugate transporter (TC 3.A.1.208) subfamily.</text>
</comment>
<feature type="transmembrane region" description="Helical" evidence="10">
    <location>
        <begin position="227"/>
        <end position="246"/>
    </location>
</feature>
<evidence type="ECO:0000256" key="6">
    <source>
        <dbReference type="ARBA" id="ARBA00022741"/>
    </source>
</evidence>
<feature type="transmembrane region" description="Helical" evidence="10">
    <location>
        <begin position="484"/>
        <end position="503"/>
    </location>
</feature>
<feature type="transmembrane region" description="Helical" evidence="10">
    <location>
        <begin position="276"/>
        <end position="300"/>
    </location>
</feature>
<evidence type="ECO:0000256" key="4">
    <source>
        <dbReference type="ARBA" id="ARBA00022692"/>
    </source>
</evidence>
<dbReference type="Gene3D" id="1.20.1560.10">
    <property type="entry name" value="ABC transporter type 1, transmembrane domain"/>
    <property type="match status" value="1"/>
</dbReference>
<keyword evidence="6" id="KW-0547">Nucleotide-binding</keyword>
<accession>A0A7R9KZE4</accession>
<keyword evidence="8 10" id="KW-1133">Transmembrane helix</keyword>
<dbReference type="Gene3D" id="3.40.50.300">
    <property type="entry name" value="P-loop containing nucleotide triphosphate hydrolases"/>
    <property type="match status" value="2"/>
</dbReference>
<comment type="subcellular location">
    <subcellularLocation>
        <location evidence="1">Membrane</location>
        <topology evidence="1">Multi-pass membrane protein</topology>
    </subcellularLocation>
</comment>
<evidence type="ECO:0000313" key="12">
    <source>
        <dbReference type="EMBL" id="CAD7631964.1"/>
    </source>
</evidence>
<organism evidence="12">
    <name type="scientific">Medioppia subpectinata</name>
    <dbReference type="NCBI Taxonomy" id="1979941"/>
    <lineage>
        <taxon>Eukaryota</taxon>
        <taxon>Metazoa</taxon>
        <taxon>Ecdysozoa</taxon>
        <taxon>Arthropoda</taxon>
        <taxon>Chelicerata</taxon>
        <taxon>Arachnida</taxon>
        <taxon>Acari</taxon>
        <taxon>Acariformes</taxon>
        <taxon>Sarcoptiformes</taxon>
        <taxon>Oribatida</taxon>
        <taxon>Brachypylina</taxon>
        <taxon>Oppioidea</taxon>
        <taxon>Oppiidae</taxon>
        <taxon>Medioppia</taxon>
    </lineage>
</organism>
<feature type="non-terminal residue" evidence="12">
    <location>
        <position position="723"/>
    </location>
</feature>
<keyword evidence="9 10" id="KW-0472">Membrane</keyword>
<keyword evidence="4 10" id="KW-0812">Transmembrane</keyword>
<evidence type="ECO:0000256" key="7">
    <source>
        <dbReference type="ARBA" id="ARBA00022840"/>
    </source>
</evidence>
<dbReference type="InterPro" id="IPR050173">
    <property type="entry name" value="ABC_transporter_C-like"/>
</dbReference>
<dbReference type="EMBL" id="CAJPIZ010010247">
    <property type="protein sequence ID" value="CAG2112394.1"/>
    <property type="molecule type" value="Genomic_DNA"/>
</dbReference>
<evidence type="ECO:0000256" key="10">
    <source>
        <dbReference type="SAM" id="Phobius"/>
    </source>
</evidence>
<dbReference type="AlphaFoldDB" id="A0A7R9KZE4"/>
<dbReference type="GO" id="GO:0016887">
    <property type="term" value="F:ATP hydrolysis activity"/>
    <property type="evidence" value="ECO:0007669"/>
    <property type="project" value="InterPro"/>
</dbReference>
<keyword evidence="7" id="KW-0067">ATP-binding</keyword>
<evidence type="ECO:0000259" key="11">
    <source>
        <dbReference type="PROSITE" id="PS50929"/>
    </source>
</evidence>
<name>A0A7R9KZE4_9ACAR</name>
<dbReference type="InterPro" id="IPR027417">
    <property type="entry name" value="P-loop_NTPase"/>
</dbReference>
<dbReference type="FunFam" id="3.40.50.300:FF:000973">
    <property type="entry name" value="Multidrug resistance-associated protein 4"/>
    <property type="match status" value="1"/>
</dbReference>
<dbReference type="Pfam" id="PF00664">
    <property type="entry name" value="ABC_membrane"/>
    <property type="match status" value="1"/>
</dbReference>
<dbReference type="Pfam" id="PF00005">
    <property type="entry name" value="ABC_tran"/>
    <property type="match status" value="2"/>
</dbReference>
<dbReference type="InterPro" id="IPR036640">
    <property type="entry name" value="ABC1_TM_sf"/>
</dbReference>
<proteinExistence type="inferred from homology"/>
<reference evidence="12" key="1">
    <citation type="submission" date="2020-11" db="EMBL/GenBank/DDBJ databases">
        <authorList>
            <person name="Tran Van P."/>
        </authorList>
    </citation>
    <scope>NUCLEOTIDE SEQUENCE</scope>
</reference>
<dbReference type="FunFam" id="1.20.1560.10:FF:000014">
    <property type="entry name" value="Multidrug resistance-associated protein member 4"/>
    <property type="match status" value="1"/>
</dbReference>
<dbReference type="InterPro" id="IPR017871">
    <property type="entry name" value="ABC_transporter-like_CS"/>
</dbReference>
<dbReference type="GO" id="GO:0005524">
    <property type="term" value="F:ATP binding"/>
    <property type="evidence" value="ECO:0007669"/>
    <property type="project" value="UniProtKB-KW"/>
</dbReference>
<dbReference type="SUPFAM" id="SSF90123">
    <property type="entry name" value="ABC transporter transmembrane region"/>
    <property type="match status" value="1"/>
</dbReference>
<evidence type="ECO:0000256" key="2">
    <source>
        <dbReference type="ARBA" id="ARBA00009726"/>
    </source>
</evidence>
<dbReference type="PROSITE" id="PS00211">
    <property type="entry name" value="ABC_TRANSPORTER_1"/>
    <property type="match status" value="2"/>
</dbReference>
<dbReference type="GO" id="GO:0016020">
    <property type="term" value="C:membrane"/>
    <property type="evidence" value="ECO:0007669"/>
    <property type="project" value="UniProtKB-SubCell"/>
</dbReference>
<feature type="domain" description="ABC transmembrane type-1" evidence="11">
    <location>
        <begin position="234"/>
        <end position="511"/>
    </location>
</feature>
<keyword evidence="3" id="KW-0813">Transport</keyword>
<evidence type="ECO:0000256" key="1">
    <source>
        <dbReference type="ARBA" id="ARBA00004141"/>
    </source>
</evidence>
<feature type="transmembrane region" description="Helical" evidence="10">
    <location>
        <begin position="359"/>
        <end position="382"/>
    </location>
</feature>
<dbReference type="FunFam" id="3.40.50.300:FF:000163">
    <property type="entry name" value="Multidrug resistance-associated protein member 4"/>
    <property type="match status" value="1"/>
</dbReference>
<keyword evidence="5" id="KW-0677">Repeat</keyword>
<dbReference type="PANTHER" id="PTHR24223:SF456">
    <property type="entry name" value="MULTIDRUG RESISTANCE-ASSOCIATED PROTEIN LETHAL(2)03659"/>
    <property type="match status" value="1"/>
</dbReference>
<dbReference type="SUPFAM" id="SSF52540">
    <property type="entry name" value="P-loop containing nucleoside triphosphate hydrolases"/>
    <property type="match status" value="2"/>
</dbReference>
<dbReference type="EMBL" id="OC864822">
    <property type="protein sequence ID" value="CAD7631964.1"/>
    <property type="molecule type" value="Genomic_DNA"/>
</dbReference>
<evidence type="ECO:0000313" key="13">
    <source>
        <dbReference type="Proteomes" id="UP000759131"/>
    </source>
</evidence>
<dbReference type="InterPro" id="IPR003439">
    <property type="entry name" value="ABC_transporter-like_ATP-bd"/>
</dbReference>
<dbReference type="OrthoDB" id="6500128at2759"/>
<evidence type="ECO:0000256" key="9">
    <source>
        <dbReference type="ARBA" id="ARBA00023136"/>
    </source>
</evidence>
<dbReference type="InterPro" id="IPR011527">
    <property type="entry name" value="ABC1_TM_dom"/>
</dbReference>
<evidence type="ECO:0000256" key="3">
    <source>
        <dbReference type="ARBA" id="ARBA00022448"/>
    </source>
</evidence>